<evidence type="ECO:0000256" key="16">
    <source>
        <dbReference type="SAM" id="Phobius"/>
    </source>
</evidence>
<proteinExistence type="inferred from homology"/>
<comment type="similarity">
    <text evidence="2">Belongs to the BexD/CtrA/VexA family.</text>
</comment>
<evidence type="ECO:0000259" key="19">
    <source>
        <dbReference type="Pfam" id="PF10531"/>
    </source>
</evidence>
<accession>A0A1I1USS9</accession>
<evidence type="ECO:0000313" key="21">
    <source>
        <dbReference type="EMBL" id="SFD73764.1"/>
    </source>
</evidence>
<evidence type="ECO:0000256" key="15">
    <source>
        <dbReference type="SAM" id="MobiDB-lite"/>
    </source>
</evidence>
<keyword evidence="3" id="KW-0813">Transport</keyword>
<evidence type="ECO:0000256" key="5">
    <source>
        <dbReference type="ARBA" id="ARBA00022597"/>
    </source>
</evidence>
<dbReference type="GO" id="GO:0046930">
    <property type="term" value="C:pore complex"/>
    <property type="evidence" value="ECO:0007669"/>
    <property type="project" value="UniProtKB-KW"/>
</dbReference>
<feature type="domain" description="Soluble ligand binding" evidence="19">
    <location>
        <begin position="491"/>
        <end position="537"/>
    </location>
</feature>
<feature type="signal peptide" evidence="17">
    <location>
        <begin position="1"/>
        <end position="22"/>
    </location>
</feature>
<evidence type="ECO:0000256" key="4">
    <source>
        <dbReference type="ARBA" id="ARBA00022452"/>
    </source>
</evidence>
<keyword evidence="6 16" id="KW-0812">Transmembrane</keyword>
<evidence type="ECO:0000259" key="20">
    <source>
        <dbReference type="Pfam" id="PF22461"/>
    </source>
</evidence>
<keyword evidence="8" id="KW-0625">Polysaccharide transport</keyword>
<evidence type="ECO:0000313" key="22">
    <source>
        <dbReference type="Proteomes" id="UP000199672"/>
    </source>
</evidence>
<feature type="domain" description="SLBB" evidence="20">
    <location>
        <begin position="400"/>
        <end position="480"/>
    </location>
</feature>
<dbReference type="Pfam" id="PF10531">
    <property type="entry name" value="SLBB"/>
    <property type="match status" value="4"/>
</dbReference>
<gene>
    <name evidence="21" type="ORF">SAMN05216297_111163</name>
</gene>
<dbReference type="Pfam" id="PF22461">
    <property type="entry name" value="SLBB_2"/>
    <property type="match status" value="1"/>
</dbReference>
<feature type="region of interest" description="Disordered" evidence="15">
    <location>
        <begin position="91"/>
        <end position="116"/>
    </location>
</feature>
<keyword evidence="22" id="KW-1185">Reference proteome</keyword>
<evidence type="ECO:0000256" key="2">
    <source>
        <dbReference type="ARBA" id="ARBA00009450"/>
    </source>
</evidence>
<feature type="domain" description="Soluble ligand binding" evidence="19">
    <location>
        <begin position="588"/>
        <end position="636"/>
    </location>
</feature>
<dbReference type="GO" id="GO:0006811">
    <property type="term" value="P:monoatomic ion transport"/>
    <property type="evidence" value="ECO:0007669"/>
    <property type="project" value="UniProtKB-KW"/>
</dbReference>
<evidence type="ECO:0000256" key="12">
    <source>
        <dbReference type="ARBA" id="ARBA00023139"/>
    </source>
</evidence>
<evidence type="ECO:0000256" key="13">
    <source>
        <dbReference type="ARBA" id="ARBA00023237"/>
    </source>
</evidence>
<evidence type="ECO:0000256" key="1">
    <source>
        <dbReference type="ARBA" id="ARBA00004571"/>
    </source>
</evidence>
<keyword evidence="4" id="KW-1134">Transmembrane beta strand</keyword>
<dbReference type="PANTHER" id="PTHR33619">
    <property type="entry name" value="POLYSACCHARIDE EXPORT PROTEIN GFCE-RELATED"/>
    <property type="match status" value="1"/>
</dbReference>
<reference evidence="22" key="1">
    <citation type="submission" date="2016-10" db="EMBL/GenBank/DDBJ databases">
        <authorList>
            <person name="Varghese N."/>
            <person name="Submissions S."/>
        </authorList>
    </citation>
    <scope>NUCLEOTIDE SEQUENCE [LARGE SCALE GENOMIC DNA]</scope>
    <source>
        <strain evidence="22">CGMCC 1.10370</strain>
    </source>
</reference>
<evidence type="ECO:0000256" key="8">
    <source>
        <dbReference type="ARBA" id="ARBA00023047"/>
    </source>
</evidence>
<evidence type="ECO:0000256" key="14">
    <source>
        <dbReference type="ARBA" id="ARBA00023288"/>
    </source>
</evidence>
<dbReference type="GO" id="GO:0009279">
    <property type="term" value="C:cell outer membrane"/>
    <property type="evidence" value="ECO:0007669"/>
    <property type="project" value="UniProtKB-SubCell"/>
</dbReference>
<feature type="transmembrane region" description="Helical" evidence="16">
    <location>
        <begin position="792"/>
        <end position="810"/>
    </location>
</feature>
<dbReference type="RefSeq" id="WP_091496614.1">
    <property type="nucleotide sequence ID" value="NZ_FOMH01000011.1"/>
</dbReference>
<organism evidence="21 22">
    <name type="scientific">Flavobacterium phragmitis</name>
    <dbReference type="NCBI Taxonomy" id="739143"/>
    <lineage>
        <taxon>Bacteria</taxon>
        <taxon>Pseudomonadati</taxon>
        <taxon>Bacteroidota</taxon>
        <taxon>Flavobacteriia</taxon>
        <taxon>Flavobacteriales</taxon>
        <taxon>Flavobacteriaceae</taxon>
        <taxon>Flavobacterium</taxon>
    </lineage>
</organism>
<evidence type="ECO:0000256" key="6">
    <source>
        <dbReference type="ARBA" id="ARBA00022692"/>
    </source>
</evidence>
<keyword evidence="16" id="KW-1133">Transmembrane helix</keyword>
<keyword evidence="14" id="KW-0449">Lipoprotein</keyword>
<evidence type="ECO:0000256" key="7">
    <source>
        <dbReference type="ARBA" id="ARBA00022729"/>
    </source>
</evidence>
<feature type="domain" description="Polysaccharide export protein N-terminal" evidence="18">
    <location>
        <begin position="150"/>
        <end position="226"/>
    </location>
</feature>
<dbReference type="GO" id="GO:0015288">
    <property type="term" value="F:porin activity"/>
    <property type="evidence" value="ECO:0007669"/>
    <property type="project" value="UniProtKB-KW"/>
</dbReference>
<name>A0A1I1USS9_9FLAO</name>
<feature type="chain" id="PRO_5011600596" evidence="17">
    <location>
        <begin position="23"/>
        <end position="811"/>
    </location>
</feature>
<dbReference type="Pfam" id="PF02563">
    <property type="entry name" value="Poly_export"/>
    <property type="match status" value="1"/>
</dbReference>
<evidence type="ECO:0000256" key="3">
    <source>
        <dbReference type="ARBA" id="ARBA00022448"/>
    </source>
</evidence>
<keyword evidence="12" id="KW-0564">Palmitate</keyword>
<keyword evidence="9" id="KW-0406">Ion transport</keyword>
<dbReference type="AlphaFoldDB" id="A0A1I1USS9"/>
<keyword evidence="10" id="KW-0626">Porin</keyword>
<sequence>MKKIIHVLTLFLTLFISFNTNAQDILKSKDLSTIKVDYLSDDDLAKISAQLKSNNATLDQVESMAISKGMSQNEFNKLKVKLAEYEKKNSKESKEKDSKVKKTDTDSEFGRKQEKIKNEKVKDSANALIFGSELFDNPTLNFEPDLKLATPMNYVLGPGDELQVSVYGVQEYNASIPVSVEGKVTIDYVGQIAVSGMSIEAASQKIKAAIARVYSTVRSGQSQVSVSLSQIRTIKITIVGGKQPGNYSISSLATVYNALHLAGGPGKNGSYRNIELIRNNKVYKNIDIYRFLVKGDQSDNVGLKENDVIRIPAYTQRVTVEGEVKRPGIFEMKKGEKFSDLLNFASGFNEFAYTASVNVVQKTGKEFKVHDINEGEYNSYQPQSGDVFRITKILNRFENRIKIEGAVFRPDYYSFTEGMRVSDLITRAEGLKEDAYSKRARIIRLKTDLTTEIVNVDLGAALSGDLNADVELKREDIITVYSILDFREEYVVTIDGEVKNPGEYEYFENLTLNDLVVQVGGLTGSASKRVEIARMIKSDAIDDADPKRIELIELEITADNNEQIKNFVLKPFDVINIRRMAVYEKPQMVTVSGAVGYPGKYVLANKKETVYNVVMRAGGLTSIANLDGMKIKRPIKEEQIETLERIDLNISKNDTLKGKLAKKLKEDLKFATIPVNWEKIVKDKNHFSNVTLFPGDEIEVAVYNEGVKVTGNVLLTSEIPYRNGKGFKYYLNAVGGVDNKGWKRKAYIIYPNGKADVTTSFLFFRSYPKVEPDSQIVVPEKPERKKMTAGEWVGIGSVISSLALLIVTAFK</sequence>
<keyword evidence="5" id="KW-0762">Sugar transport</keyword>
<evidence type="ECO:0000259" key="18">
    <source>
        <dbReference type="Pfam" id="PF02563"/>
    </source>
</evidence>
<dbReference type="GO" id="GO:0015159">
    <property type="term" value="F:polysaccharide transmembrane transporter activity"/>
    <property type="evidence" value="ECO:0007669"/>
    <property type="project" value="InterPro"/>
</dbReference>
<evidence type="ECO:0000256" key="10">
    <source>
        <dbReference type="ARBA" id="ARBA00023114"/>
    </source>
</evidence>
<dbReference type="InterPro" id="IPR019554">
    <property type="entry name" value="Soluble_ligand-bd"/>
</dbReference>
<dbReference type="PANTHER" id="PTHR33619:SF3">
    <property type="entry name" value="POLYSACCHARIDE EXPORT PROTEIN GFCE-RELATED"/>
    <property type="match status" value="1"/>
</dbReference>
<keyword evidence="13" id="KW-0998">Cell outer membrane</keyword>
<dbReference type="InterPro" id="IPR003715">
    <property type="entry name" value="Poly_export_N"/>
</dbReference>
<evidence type="ECO:0000256" key="11">
    <source>
        <dbReference type="ARBA" id="ARBA00023136"/>
    </source>
</evidence>
<feature type="domain" description="Soluble ligand binding" evidence="19">
    <location>
        <begin position="317"/>
        <end position="365"/>
    </location>
</feature>
<keyword evidence="7 17" id="KW-0732">Signal</keyword>
<protein>
    <submittedName>
        <fullName evidence="21">Protein involved in polysaccharide export, contains SLBB domain of the beta-grasp fold</fullName>
    </submittedName>
</protein>
<dbReference type="STRING" id="739143.SAMN05216297_111163"/>
<dbReference type="OrthoDB" id="9808948at2"/>
<dbReference type="Proteomes" id="UP000199672">
    <property type="component" value="Unassembled WGS sequence"/>
</dbReference>
<keyword evidence="11 16" id="KW-0472">Membrane</keyword>
<dbReference type="Gene3D" id="3.10.560.10">
    <property type="entry name" value="Outer membrane lipoprotein wza domain like"/>
    <property type="match status" value="6"/>
</dbReference>
<dbReference type="EMBL" id="FOMH01000011">
    <property type="protein sequence ID" value="SFD73764.1"/>
    <property type="molecule type" value="Genomic_DNA"/>
</dbReference>
<comment type="subcellular location">
    <subcellularLocation>
        <location evidence="1">Cell outer membrane</location>
        <topology evidence="1">Multi-pass membrane protein</topology>
    </subcellularLocation>
</comment>
<dbReference type="InterPro" id="IPR049712">
    <property type="entry name" value="Poly_export"/>
</dbReference>
<feature type="domain" description="Soluble ligand binding" evidence="19">
    <location>
        <begin position="238"/>
        <end position="281"/>
    </location>
</feature>
<evidence type="ECO:0000256" key="17">
    <source>
        <dbReference type="SAM" id="SignalP"/>
    </source>
</evidence>
<evidence type="ECO:0000256" key="9">
    <source>
        <dbReference type="ARBA" id="ARBA00023065"/>
    </source>
</evidence>
<dbReference type="InterPro" id="IPR054765">
    <property type="entry name" value="SLBB_dom"/>
</dbReference>